<accession>A0A7C2WKA7</accession>
<protein>
    <submittedName>
        <fullName evidence="1">Uncharacterized protein</fullName>
    </submittedName>
</protein>
<name>A0A7C2WKA7_9BACT</name>
<reference evidence="1" key="1">
    <citation type="journal article" date="2020" name="mSystems">
        <title>Genome- and Community-Level Interaction Insights into Carbon Utilization and Element Cycling Functions of Hydrothermarchaeota in Hydrothermal Sediment.</title>
        <authorList>
            <person name="Zhou Z."/>
            <person name="Liu Y."/>
            <person name="Xu W."/>
            <person name="Pan J."/>
            <person name="Luo Z.H."/>
            <person name="Li M."/>
        </authorList>
    </citation>
    <scope>NUCLEOTIDE SEQUENCE [LARGE SCALE GENOMIC DNA]</scope>
    <source>
        <strain evidence="1">SpSt-192</strain>
    </source>
</reference>
<sequence>MPNVTVRLSKEMYWRLRELSIQQGIPLERFIVSVLHSALVTSMVPPDAGSVAAQPGVALDSLPVEQEARPVSS</sequence>
<proteinExistence type="predicted"/>
<evidence type="ECO:0000313" key="1">
    <source>
        <dbReference type="EMBL" id="HEX71528.1"/>
    </source>
</evidence>
<dbReference type="EMBL" id="DSID01000751">
    <property type="protein sequence ID" value="HEX71528.1"/>
    <property type="molecule type" value="Genomic_DNA"/>
</dbReference>
<dbReference type="AlphaFoldDB" id="A0A7C2WKA7"/>
<organism evidence="1">
    <name type="scientific">Thermorudis sp</name>
    <dbReference type="NCBI Taxonomy" id="1969470"/>
    <lineage>
        <taxon>Bacteria</taxon>
        <taxon>Pseudomonadati</taxon>
        <taxon>Thermomicrobiota</taxon>
        <taxon>Thermomicrobia</taxon>
        <taxon>Thermomicrobia incertae sedis</taxon>
        <taxon>Thermorudis</taxon>
    </lineage>
</organism>
<gene>
    <name evidence="1" type="ORF">ENP13_09865</name>
</gene>
<comment type="caution">
    <text evidence="1">The sequence shown here is derived from an EMBL/GenBank/DDBJ whole genome shotgun (WGS) entry which is preliminary data.</text>
</comment>